<dbReference type="Pfam" id="PF10531">
    <property type="entry name" value="SLBB"/>
    <property type="match status" value="1"/>
</dbReference>
<keyword evidence="11" id="KW-1185">Reference proteome</keyword>
<dbReference type="InterPro" id="IPR037225">
    <property type="entry name" value="Nuo51_FMN-bd_sf"/>
</dbReference>
<keyword evidence="4 8" id="KW-0677">Repeat</keyword>
<feature type="binding site" evidence="8">
    <location>
        <position position="402"/>
    </location>
    <ligand>
        <name>[4Fe-4S] cluster</name>
        <dbReference type="ChEBI" id="CHEBI:49883"/>
        <label>2</label>
    </ligand>
</feature>
<name>A0A6N8U904_9FIRM</name>
<evidence type="ECO:0000256" key="1">
    <source>
        <dbReference type="ARBA" id="ARBA00022448"/>
    </source>
</evidence>
<dbReference type="InterPro" id="IPR019554">
    <property type="entry name" value="Soluble_ligand-bd"/>
</dbReference>
<dbReference type="EC" id="7.-.-.-" evidence="8"/>
<comment type="subcellular location">
    <subcellularLocation>
        <location evidence="8">Cell membrane</location>
        <topology evidence="8">Peripheral membrane protein</topology>
    </subcellularLocation>
</comment>
<feature type="binding site" evidence="8">
    <location>
        <position position="360"/>
    </location>
    <ligand>
        <name>[4Fe-4S] cluster</name>
        <dbReference type="ChEBI" id="CHEBI:49883"/>
        <label>1</label>
    </ligand>
</feature>
<feature type="binding site" evidence="8">
    <location>
        <position position="409"/>
    </location>
    <ligand>
        <name>[4Fe-4S] cluster</name>
        <dbReference type="ChEBI" id="CHEBI:49883"/>
        <label>1</label>
    </ligand>
</feature>
<dbReference type="InterPro" id="IPR017896">
    <property type="entry name" value="4Fe4S_Fe-S-bd"/>
</dbReference>
<keyword evidence="6 8" id="KW-0408">Iron</keyword>
<evidence type="ECO:0000313" key="11">
    <source>
        <dbReference type="Proteomes" id="UP000434036"/>
    </source>
</evidence>
<evidence type="ECO:0000256" key="3">
    <source>
        <dbReference type="ARBA" id="ARBA00022723"/>
    </source>
</evidence>
<accession>A0A6N8U904</accession>
<comment type="subunit">
    <text evidence="8">The complex is composed of six subunits: RnfA, RnfB, RnfC, RnfD, RnfE and RnfG.</text>
</comment>
<feature type="domain" description="4Fe-4S ferredoxin-type" evidence="9">
    <location>
        <begin position="351"/>
        <end position="380"/>
    </location>
</feature>
<dbReference type="Pfam" id="PF01512">
    <property type="entry name" value="Complex1_51K"/>
    <property type="match status" value="1"/>
</dbReference>
<evidence type="ECO:0000256" key="2">
    <source>
        <dbReference type="ARBA" id="ARBA00022485"/>
    </source>
</evidence>
<dbReference type="HAMAP" id="MF_00461">
    <property type="entry name" value="RsxC_RnfC"/>
    <property type="match status" value="1"/>
</dbReference>
<comment type="caution">
    <text evidence="10">The sequence shown here is derived from an EMBL/GenBank/DDBJ whole genome shotgun (WGS) entry which is preliminary data.</text>
</comment>
<dbReference type="SUPFAM" id="SSF142984">
    <property type="entry name" value="Nqo1 middle domain-like"/>
    <property type="match status" value="1"/>
</dbReference>
<dbReference type="Proteomes" id="UP000434036">
    <property type="component" value="Unassembled WGS sequence"/>
</dbReference>
<evidence type="ECO:0000259" key="9">
    <source>
        <dbReference type="PROSITE" id="PS51379"/>
    </source>
</evidence>
<dbReference type="PANTHER" id="PTHR43034">
    <property type="entry name" value="ION-TRANSLOCATING OXIDOREDUCTASE COMPLEX SUBUNIT C"/>
    <property type="match status" value="1"/>
</dbReference>
<evidence type="ECO:0000256" key="6">
    <source>
        <dbReference type="ARBA" id="ARBA00023004"/>
    </source>
</evidence>
<feature type="binding site" evidence="8">
    <location>
        <position position="405"/>
    </location>
    <ligand>
        <name>[4Fe-4S] cluster</name>
        <dbReference type="ChEBI" id="CHEBI:49883"/>
        <label>2</label>
    </ligand>
</feature>
<dbReference type="GO" id="GO:0005886">
    <property type="term" value="C:plasma membrane"/>
    <property type="evidence" value="ECO:0007669"/>
    <property type="project" value="UniProtKB-SubCell"/>
</dbReference>
<dbReference type="AlphaFoldDB" id="A0A6N8U904"/>
<dbReference type="GO" id="GO:0051539">
    <property type="term" value="F:4 iron, 4 sulfur cluster binding"/>
    <property type="evidence" value="ECO:0007669"/>
    <property type="project" value="UniProtKB-KW"/>
</dbReference>
<gene>
    <name evidence="8" type="primary">rnfC</name>
    <name evidence="10" type="ORF">GSF08_04540</name>
</gene>
<keyword evidence="8" id="KW-1278">Translocase</keyword>
<dbReference type="InterPro" id="IPR017900">
    <property type="entry name" value="4Fe4S_Fe_S_CS"/>
</dbReference>
<comment type="function">
    <text evidence="8">Part of a membrane-bound complex that couples electron transfer with translocation of ions across the membrane.</text>
</comment>
<feature type="binding site" evidence="8">
    <location>
        <position position="363"/>
    </location>
    <ligand>
        <name>[4Fe-4S] cluster</name>
        <dbReference type="ChEBI" id="CHEBI:49883"/>
        <label>1</label>
    </ligand>
</feature>
<feature type="domain" description="4Fe-4S ferredoxin-type" evidence="9">
    <location>
        <begin position="387"/>
        <end position="418"/>
    </location>
</feature>
<dbReference type="Pfam" id="PF13375">
    <property type="entry name" value="RnfC_N"/>
    <property type="match status" value="1"/>
</dbReference>
<dbReference type="GO" id="GO:0022900">
    <property type="term" value="P:electron transport chain"/>
    <property type="evidence" value="ECO:0007669"/>
    <property type="project" value="UniProtKB-UniRule"/>
</dbReference>
<dbReference type="InterPro" id="IPR010208">
    <property type="entry name" value="Ion_transpt_RnfC/RsxC"/>
</dbReference>
<dbReference type="SUPFAM" id="SSF142019">
    <property type="entry name" value="Nqo1 FMN-binding domain-like"/>
    <property type="match status" value="1"/>
</dbReference>
<evidence type="ECO:0000256" key="5">
    <source>
        <dbReference type="ARBA" id="ARBA00022982"/>
    </source>
</evidence>
<feature type="binding site" evidence="8">
    <location>
        <position position="370"/>
    </location>
    <ligand>
        <name>[4Fe-4S] cluster</name>
        <dbReference type="ChEBI" id="CHEBI:49883"/>
        <label>2</label>
    </ligand>
</feature>
<dbReference type="PROSITE" id="PS51379">
    <property type="entry name" value="4FE4S_FER_2"/>
    <property type="match status" value="2"/>
</dbReference>
<keyword evidence="8" id="KW-0472">Membrane</keyword>
<proteinExistence type="inferred from homology"/>
<dbReference type="EMBL" id="WUUQ01000001">
    <property type="protein sequence ID" value="MXQ73203.1"/>
    <property type="molecule type" value="Genomic_DNA"/>
</dbReference>
<dbReference type="NCBIfam" id="TIGR01945">
    <property type="entry name" value="rnfC"/>
    <property type="match status" value="1"/>
</dbReference>
<dbReference type="GO" id="GO:0046872">
    <property type="term" value="F:metal ion binding"/>
    <property type="evidence" value="ECO:0007669"/>
    <property type="project" value="UniProtKB-KW"/>
</dbReference>
<keyword evidence="3 8" id="KW-0479">Metal-binding</keyword>
<dbReference type="InterPro" id="IPR011538">
    <property type="entry name" value="Nuo51_FMN-bd"/>
</dbReference>
<keyword evidence="2 8" id="KW-0004">4Fe-4S</keyword>
<protein>
    <recommendedName>
        <fullName evidence="8">Ion-translocating oxidoreductase complex subunit C</fullName>
        <ecNumber evidence="8">7.-.-.-</ecNumber>
    </recommendedName>
    <alternativeName>
        <fullName evidence="8">Rnf electron transport complex subunit C</fullName>
    </alternativeName>
</protein>
<dbReference type="InterPro" id="IPR026902">
    <property type="entry name" value="RnfC_N"/>
</dbReference>
<organism evidence="10 11">
    <name type="scientific">Copranaerobaculum intestinale</name>
    <dbReference type="NCBI Taxonomy" id="2692629"/>
    <lineage>
        <taxon>Bacteria</taxon>
        <taxon>Bacillati</taxon>
        <taxon>Bacillota</taxon>
        <taxon>Erysipelotrichia</taxon>
        <taxon>Erysipelotrichales</taxon>
        <taxon>Erysipelotrichaceae</taxon>
        <taxon>Copranaerobaculum</taxon>
    </lineage>
</organism>
<dbReference type="PROSITE" id="PS00198">
    <property type="entry name" value="4FE4S_FER_1"/>
    <property type="match status" value="2"/>
</dbReference>
<dbReference type="Gene3D" id="3.40.50.11540">
    <property type="entry name" value="NADH-ubiquinone oxidoreductase 51kDa subunit"/>
    <property type="match status" value="1"/>
</dbReference>
<comment type="cofactor">
    <cofactor evidence="8">
        <name>[4Fe-4S] cluster</name>
        <dbReference type="ChEBI" id="CHEBI:49883"/>
    </cofactor>
    <text evidence="8">Binds 2 [4Fe-4S] clusters per subunit.</text>
</comment>
<dbReference type="PANTHER" id="PTHR43034:SF2">
    <property type="entry name" value="ION-TRANSLOCATING OXIDOREDUCTASE COMPLEX SUBUNIT C"/>
    <property type="match status" value="1"/>
</dbReference>
<comment type="similarity">
    <text evidence="8">Belongs to the 4Fe4S bacterial-type ferredoxin family. RnfC subfamily.</text>
</comment>
<keyword evidence="5 8" id="KW-0249">Electron transport</keyword>
<sequence>MSLFKGPMRQHINGHKDLSDHGDIKAVKAGKEVKIPLYATHSANFDVLVKEGDHVCVGTKLAQCNDRMIVPIYSSVSGTVKGTAKIMHAALKPVEHIVIENDDQYETTKAFAPLDYLEADKAELVEFVKNAGIVGCGGACFPTYIKYASDAKIDTLIINAVECEPYITSDYKMLNEYLDDMLYGIQAMRKMAGNPEVLIAIKETKKEMIAVLEKAVEGDRDHVSVAKVPDVYPMGWEKTLVQQLLKKTYNKLPSEVGAIVNNASTAITLGQALKEGTPLVEKIVTVSGDAVKHPCNVRVRIGTPVHEIMEAIGGYTCEDVKLISGGPMMGKTIVNDQFVIDRAVNALTVLENKPLSSVACLRCGSCSDHCPSGLQPVRIAQALNANDPVTMERLSVLDCVECGLCSYVCPSRLDVTENMRKAKRLMMLKAKK</sequence>
<dbReference type="GO" id="GO:0009055">
    <property type="term" value="F:electron transfer activity"/>
    <property type="evidence" value="ECO:0007669"/>
    <property type="project" value="InterPro"/>
</dbReference>
<feature type="binding site" evidence="8">
    <location>
        <position position="366"/>
    </location>
    <ligand>
        <name>[4Fe-4S] cluster</name>
        <dbReference type="ChEBI" id="CHEBI:49883"/>
        <label>1</label>
    </ligand>
</feature>
<dbReference type="SUPFAM" id="SSF46548">
    <property type="entry name" value="alpha-helical ferredoxin"/>
    <property type="match status" value="1"/>
</dbReference>
<dbReference type="Gene3D" id="3.30.70.20">
    <property type="match status" value="1"/>
</dbReference>
<reference evidence="10 11" key="1">
    <citation type="submission" date="2019-12" db="EMBL/GenBank/DDBJ databases">
        <authorList>
            <person name="Yang R."/>
        </authorList>
    </citation>
    <scope>NUCLEOTIDE SEQUENCE [LARGE SCALE GENOMIC DNA]</scope>
    <source>
        <strain evidence="10 11">DONG20-135</strain>
    </source>
</reference>
<evidence type="ECO:0000256" key="8">
    <source>
        <dbReference type="HAMAP-Rule" id="MF_00461"/>
    </source>
</evidence>
<keyword evidence="1 8" id="KW-0813">Transport</keyword>
<dbReference type="Pfam" id="PF13534">
    <property type="entry name" value="Fer4_17"/>
    <property type="match status" value="1"/>
</dbReference>
<keyword evidence="7 8" id="KW-0411">Iron-sulfur</keyword>
<evidence type="ECO:0000256" key="4">
    <source>
        <dbReference type="ARBA" id="ARBA00022737"/>
    </source>
</evidence>
<evidence type="ECO:0000256" key="7">
    <source>
        <dbReference type="ARBA" id="ARBA00023014"/>
    </source>
</evidence>
<keyword evidence="8" id="KW-1003">Cell membrane</keyword>
<reference evidence="10 11" key="2">
    <citation type="submission" date="2020-01" db="EMBL/GenBank/DDBJ databases">
        <title>Clostridiaceae sp. nov. isolated from the gut of human by culturomics.</title>
        <authorList>
            <person name="Chang Y."/>
        </authorList>
    </citation>
    <scope>NUCLEOTIDE SEQUENCE [LARGE SCALE GENOMIC DNA]</scope>
    <source>
        <strain evidence="10 11">DONG20-135</strain>
    </source>
</reference>
<evidence type="ECO:0000313" key="10">
    <source>
        <dbReference type="EMBL" id="MXQ73203.1"/>
    </source>
</evidence>
<feature type="binding site" evidence="8">
    <location>
        <position position="399"/>
    </location>
    <ligand>
        <name>[4Fe-4S] cluster</name>
        <dbReference type="ChEBI" id="CHEBI:49883"/>
        <label>2</label>
    </ligand>
</feature>